<evidence type="ECO:0000256" key="1">
    <source>
        <dbReference type="SAM" id="MobiDB-lite"/>
    </source>
</evidence>
<feature type="signal peptide" evidence="2">
    <location>
        <begin position="1"/>
        <end position="24"/>
    </location>
</feature>
<proteinExistence type="predicted"/>
<dbReference type="RefSeq" id="WP_379773084.1">
    <property type="nucleotide sequence ID" value="NZ_JBHSMZ010000015.1"/>
</dbReference>
<feature type="chain" id="PRO_5046085717" evidence="2">
    <location>
        <begin position="25"/>
        <end position="137"/>
    </location>
</feature>
<feature type="region of interest" description="Disordered" evidence="1">
    <location>
        <begin position="109"/>
        <end position="137"/>
    </location>
</feature>
<sequence length="137" mass="14539">MRQQQGSWRALALAGMLAAAAAQAQPQAQAQANDDSTVAPAVKAKQASEIQRGDPARWHQGDPTQQARLRTLQKEIGAAYAEAKKACGESPAAERSACLKDARATWEQDMKNAPSQLETAPQGSVQTTVQTTTPASR</sequence>
<feature type="compositionally biased region" description="Low complexity" evidence="1">
    <location>
        <begin position="125"/>
        <end position="137"/>
    </location>
</feature>
<feature type="region of interest" description="Disordered" evidence="1">
    <location>
        <begin position="26"/>
        <end position="65"/>
    </location>
</feature>
<reference evidence="4" key="1">
    <citation type="journal article" date="2019" name="Int. J. Syst. Evol. Microbiol.">
        <title>The Global Catalogue of Microorganisms (GCM) 10K type strain sequencing project: providing services to taxonomists for standard genome sequencing and annotation.</title>
        <authorList>
            <consortium name="The Broad Institute Genomics Platform"/>
            <consortium name="The Broad Institute Genome Sequencing Center for Infectious Disease"/>
            <person name="Wu L."/>
            <person name="Ma J."/>
        </authorList>
    </citation>
    <scope>NUCLEOTIDE SEQUENCE [LARGE SCALE GENOMIC DNA]</scope>
    <source>
        <strain evidence="4">CGMCC 4.5798</strain>
    </source>
</reference>
<keyword evidence="2" id="KW-0732">Signal</keyword>
<comment type="caution">
    <text evidence="3">The sequence shown here is derived from an EMBL/GenBank/DDBJ whole genome shotgun (WGS) entry which is preliminary data.</text>
</comment>
<gene>
    <name evidence="3" type="ORF">ACFPO9_18235</name>
</gene>
<feature type="compositionally biased region" description="Polar residues" evidence="1">
    <location>
        <begin position="113"/>
        <end position="124"/>
    </location>
</feature>
<evidence type="ECO:0000256" key="2">
    <source>
        <dbReference type="SAM" id="SignalP"/>
    </source>
</evidence>
<name>A0ABW0S3B9_9BURK</name>
<dbReference type="EMBL" id="JBHSMZ010000015">
    <property type="protein sequence ID" value="MFC5550460.1"/>
    <property type="molecule type" value="Genomic_DNA"/>
</dbReference>
<organism evidence="3 4">
    <name type="scientific">Massilia aerilata</name>
    <dbReference type="NCBI Taxonomy" id="453817"/>
    <lineage>
        <taxon>Bacteria</taxon>
        <taxon>Pseudomonadati</taxon>
        <taxon>Pseudomonadota</taxon>
        <taxon>Betaproteobacteria</taxon>
        <taxon>Burkholderiales</taxon>
        <taxon>Oxalobacteraceae</taxon>
        <taxon>Telluria group</taxon>
        <taxon>Massilia</taxon>
    </lineage>
</organism>
<protein>
    <submittedName>
        <fullName evidence="3">Uncharacterized protein</fullName>
    </submittedName>
</protein>
<keyword evidence="4" id="KW-1185">Reference proteome</keyword>
<dbReference type="Proteomes" id="UP001596086">
    <property type="component" value="Unassembled WGS sequence"/>
</dbReference>
<feature type="compositionally biased region" description="Basic and acidic residues" evidence="1">
    <location>
        <begin position="51"/>
        <end position="60"/>
    </location>
</feature>
<accession>A0ABW0S3B9</accession>
<evidence type="ECO:0000313" key="3">
    <source>
        <dbReference type="EMBL" id="MFC5550460.1"/>
    </source>
</evidence>
<evidence type="ECO:0000313" key="4">
    <source>
        <dbReference type="Proteomes" id="UP001596086"/>
    </source>
</evidence>